<protein>
    <submittedName>
        <fullName evidence="2">Sugar phosphate/phosphate translocator</fullName>
    </submittedName>
</protein>
<reference evidence="2 3" key="1">
    <citation type="journal article" date="2018" name="Sci. Data">
        <title>The draft genome sequence of cork oak.</title>
        <authorList>
            <person name="Ramos A.M."/>
            <person name="Usie A."/>
            <person name="Barbosa P."/>
            <person name="Barros P.M."/>
            <person name="Capote T."/>
            <person name="Chaves I."/>
            <person name="Simoes F."/>
            <person name="Abreu I."/>
            <person name="Carrasquinho I."/>
            <person name="Faro C."/>
            <person name="Guimaraes J.B."/>
            <person name="Mendonca D."/>
            <person name="Nobrega F."/>
            <person name="Rodrigues L."/>
            <person name="Saibo N.J.M."/>
            <person name="Varela M.C."/>
            <person name="Egas C."/>
            <person name="Matos J."/>
            <person name="Miguel C.M."/>
            <person name="Oliveira M.M."/>
            <person name="Ricardo C.P."/>
            <person name="Goncalves S."/>
        </authorList>
    </citation>
    <scope>NUCLEOTIDE SEQUENCE [LARGE SCALE GENOMIC DNA]</scope>
    <source>
        <strain evidence="3">cv. HL8</strain>
    </source>
</reference>
<gene>
    <name evidence="2" type="ORF">CFP56_016576</name>
</gene>
<name>A0AAW0KPL3_QUESU</name>
<comment type="caution">
    <text evidence="2">The sequence shown here is derived from an EMBL/GenBank/DDBJ whole genome shotgun (WGS) entry which is preliminary data.</text>
</comment>
<accession>A0AAW0KPL3</accession>
<evidence type="ECO:0000256" key="1">
    <source>
        <dbReference type="SAM" id="MobiDB-lite"/>
    </source>
</evidence>
<organism evidence="2 3">
    <name type="scientific">Quercus suber</name>
    <name type="common">Cork oak</name>
    <dbReference type="NCBI Taxonomy" id="58331"/>
    <lineage>
        <taxon>Eukaryota</taxon>
        <taxon>Viridiplantae</taxon>
        <taxon>Streptophyta</taxon>
        <taxon>Embryophyta</taxon>
        <taxon>Tracheophyta</taxon>
        <taxon>Spermatophyta</taxon>
        <taxon>Magnoliopsida</taxon>
        <taxon>eudicotyledons</taxon>
        <taxon>Gunneridae</taxon>
        <taxon>Pentapetalae</taxon>
        <taxon>rosids</taxon>
        <taxon>fabids</taxon>
        <taxon>Fagales</taxon>
        <taxon>Fagaceae</taxon>
        <taxon>Quercus</taxon>
    </lineage>
</organism>
<evidence type="ECO:0000313" key="3">
    <source>
        <dbReference type="Proteomes" id="UP000237347"/>
    </source>
</evidence>
<dbReference type="EMBL" id="PKMF04000259">
    <property type="protein sequence ID" value="KAK7840556.1"/>
    <property type="molecule type" value="Genomic_DNA"/>
</dbReference>
<proteinExistence type="predicted"/>
<sequence length="96" mass="10310">MWNLTIVPSEKEAFNGGSKLSTDLGEEISSKLWVDTRFNTNIIIISDAAIAGVAAYNNHKLKKEASRASVDDSQANINESELAESEPLVASSASNK</sequence>
<evidence type="ECO:0000313" key="2">
    <source>
        <dbReference type="EMBL" id="KAK7840556.1"/>
    </source>
</evidence>
<dbReference type="Proteomes" id="UP000237347">
    <property type="component" value="Unassembled WGS sequence"/>
</dbReference>
<feature type="region of interest" description="Disordered" evidence="1">
    <location>
        <begin position="65"/>
        <end position="96"/>
    </location>
</feature>
<keyword evidence="3" id="KW-1185">Reference proteome</keyword>
<dbReference type="AlphaFoldDB" id="A0AAW0KPL3"/>